<feature type="region of interest" description="Disordered" evidence="1">
    <location>
        <begin position="53"/>
        <end position="76"/>
    </location>
</feature>
<feature type="non-terminal residue" evidence="2">
    <location>
        <position position="1"/>
    </location>
</feature>
<evidence type="ECO:0000313" key="2">
    <source>
        <dbReference type="EMBL" id="CEK56686.1"/>
    </source>
</evidence>
<gene>
    <name evidence="2" type="primary">ORF28276</name>
</gene>
<evidence type="ECO:0000256" key="1">
    <source>
        <dbReference type="SAM" id="MobiDB-lite"/>
    </source>
</evidence>
<proteinExistence type="predicted"/>
<organism evidence="2">
    <name type="scientific">Arion vulgaris</name>
    <dbReference type="NCBI Taxonomy" id="1028688"/>
    <lineage>
        <taxon>Eukaryota</taxon>
        <taxon>Metazoa</taxon>
        <taxon>Spiralia</taxon>
        <taxon>Lophotrochozoa</taxon>
        <taxon>Mollusca</taxon>
        <taxon>Gastropoda</taxon>
        <taxon>Heterobranchia</taxon>
        <taxon>Euthyneura</taxon>
        <taxon>Panpulmonata</taxon>
        <taxon>Eupulmonata</taxon>
        <taxon>Stylommatophora</taxon>
        <taxon>Helicina</taxon>
        <taxon>Arionoidea</taxon>
        <taxon>Arionidae</taxon>
        <taxon>Arion</taxon>
    </lineage>
</organism>
<dbReference type="AlphaFoldDB" id="A0A0B6YLM0"/>
<protein>
    <submittedName>
        <fullName evidence="2">Uncharacterized protein</fullName>
    </submittedName>
</protein>
<dbReference type="EMBL" id="HACG01009821">
    <property type="protein sequence ID" value="CEK56686.1"/>
    <property type="molecule type" value="Transcribed_RNA"/>
</dbReference>
<name>A0A0B6YLM0_9EUPU</name>
<sequence>RSQMSVNMYLSDRDNHDALQYGYIFSQSYMPMAHHLQTFTNNTSSSFAHINSKTTVSQTSPHSVQHPSFPVSMNSS</sequence>
<reference evidence="2" key="1">
    <citation type="submission" date="2014-12" db="EMBL/GenBank/DDBJ databases">
        <title>Insight into the proteome of Arion vulgaris.</title>
        <authorList>
            <person name="Aradska J."/>
            <person name="Bulat T."/>
            <person name="Smidak R."/>
            <person name="Sarate P."/>
            <person name="Gangsoo J."/>
            <person name="Sialana F."/>
            <person name="Bilban M."/>
            <person name="Lubec G."/>
        </authorList>
    </citation>
    <scope>NUCLEOTIDE SEQUENCE</scope>
    <source>
        <tissue evidence="2">Skin</tissue>
    </source>
</reference>
<feature type="non-terminal residue" evidence="2">
    <location>
        <position position="76"/>
    </location>
</feature>
<accession>A0A0B6YLM0</accession>